<feature type="disulfide bond" evidence="2">
    <location>
        <begin position="72"/>
        <end position="97"/>
    </location>
</feature>
<evidence type="ECO:0000313" key="6">
    <source>
        <dbReference type="EMBL" id="GLY63587.1"/>
    </source>
</evidence>
<feature type="active site" evidence="1">
    <location>
        <position position="282"/>
    </location>
</feature>
<keyword evidence="2" id="KW-1015">Disulfide bond</keyword>
<dbReference type="PANTHER" id="PTHR37981:SF1">
    <property type="entry name" value="SGNH HYDROLASE-TYPE ESTERASE DOMAIN-CONTAINING PROTEIN"/>
    <property type="match status" value="1"/>
</dbReference>
<comment type="caution">
    <text evidence="6">The sequence shown here is derived from an EMBL/GenBank/DDBJ whole genome shotgun (WGS) entry which is preliminary data.</text>
</comment>
<accession>A0A9W6QWZ0</accession>
<dbReference type="Proteomes" id="UP001165136">
    <property type="component" value="Unassembled WGS sequence"/>
</dbReference>
<dbReference type="InterPro" id="IPR037460">
    <property type="entry name" value="SEST-like"/>
</dbReference>
<evidence type="ECO:0000313" key="7">
    <source>
        <dbReference type="Proteomes" id="UP001165136"/>
    </source>
</evidence>
<evidence type="ECO:0000256" key="4">
    <source>
        <dbReference type="SAM" id="Phobius"/>
    </source>
</evidence>
<gene>
    <name evidence="6" type="ORF">Atai01_02060</name>
</gene>
<feature type="active site" description="Nucleophile" evidence="1">
    <location>
        <position position="55"/>
    </location>
</feature>
<dbReference type="InterPro" id="IPR013830">
    <property type="entry name" value="SGNH_hydro"/>
</dbReference>
<feature type="transmembrane region" description="Helical" evidence="4">
    <location>
        <begin position="6"/>
        <end position="24"/>
    </location>
</feature>
<reference evidence="6" key="1">
    <citation type="submission" date="2023-03" db="EMBL/GenBank/DDBJ databases">
        <title>Amycolatopsis taiwanensis NBRC 103393.</title>
        <authorList>
            <person name="Ichikawa N."/>
            <person name="Sato H."/>
            <person name="Tonouchi N."/>
        </authorList>
    </citation>
    <scope>NUCLEOTIDE SEQUENCE</scope>
    <source>
        <strain evidence="6">NBRC 103393</strain>
    </source>
</reference>
<dbReference type="AlphaFoldDB" id="A0A9W6QWZ0"/>
<proteinExistence type="predicted"/>
<organism evidence="6 7">
    <name type="scientific">Amycolatopsis taiwanensis</name>
    <dbReference type="NCBI Taxonomy" id="342230"/>
    <lineage>
        <taxon>Bacteria</taxon>
        <taxon>Bacillati</taxon>
        <taxon>Actinomycetota</taxon>
        <taxon>Actinomycetes</taxon>
        <taxon>Pseudonocardiales</taxon>
        <taxon>Pseudonocardiaceae</taxon>
        <taxon>Amycolatopsis</taxon>
    </lineage>
</organism>
<keyword evidence="4" id="KW-0812">Transmembrane</keyword>
<dbReference type="Gene3D" id="3.40.50.1110">
    <property type="entry name" value="SGNH hydrolase"/>
    <property type="match status" value="1"/>
</dbReference>
<feature type="disulfide bond" evidence="2">
    <location>
        <begin position="212"/>
        <end position="261"/>
    </location>
</feature>
<dbReference type="InterPro" id="IPR036514">
    <property type="entry name" value="SGNH_hydro_sf"/>
</dbReference>
<evidence type="ECO:0000256" key="3">
    <source>
        <dbReference type="SAM" id="MobiDB-lite"/>
    </source>
</evidence>
<keyword evidence="4" id="KW-0472">Membrane</keyword>
<feature type="region of interest" description="Disordered" evidence="3">
    <location>
        <begin position="30"/>
        <end position="75"/>
    </location>
</feature>
<evidence type="ECO:0000256" key="1">
    <source>
        <dbReference type="PIRSR" id="PIRSR637460-1"/>
    </source>
</evidence>
<sequence>MASKGSGGMVVAVIIFSLIGFGYLRSQQGYSAAPPAAGDPGTSGGTGRYVALGDSYTSSPRTGKQAGTPAGCDRSDNNYPHLVAASIKPAQFVDVSCSGATTANMTAAQKTTNGTNPPQLDALNSATTLVTLGIGGNDVGFIGLAKECATLNHNSSPCKAKMTAGGHDQLAERIEAAAPKIADVLTRIHARAPRARVIVVGYPTALPDGPGCWPFLPLGADDVAYLRNSEAKLNHMLATQARTHRAGFADTAAPSRGHDMCAKTGTKWVEDLVPTSRAQSLHPNANGERAMANAVLGLVR</sequence>
<dbReference type="Pfam" id="PF13472">
    <property type="entry name" value="Lipase_GDSL_2"/>
    <property type="match status" value="1"/>
</dbReference>
<feature type="disulfide bond" evidence="2">
    <location>
        <begin position="148"/>
        <end position="158"/>
    </location>
</feature>
<evidence type="ECO:0000256" key="2">
    <source>
        <dbReference type="PIRSR" id="PIRSR637460-2"/>
    </source>
</evidence>
<dbReference type="EMBL" id="BSTI01000001">
    <property type="protein sequence ID" value="GLY63587.1"/>
    <property type="molecule type" value="Genomic_DNA"/>
</dbReference>
<dbReference type="CDD" id="cd01823">
    <property type="entry name" value="SEST_like"/>
    <property type="match status" value="1"/>
</dbReference>
<dbReference type="PANTHER" id="PTHR37981">
    <property type="entry name" value="LIPASE 2"/>
    <property type="match status" value="1"/>
</dbReference>
<dbReference type="RefSeq" id="WP_285485530.1">
    <property type="nucleotide sequence ID" value="NZ_BSTI01000001.1"/>
</dbReference>
<name>A0A9W6QWZ0_9PSEU</name>
<dbReference type="GO" id="GO:0019433">
    <property type="term" value="P:triglyceride catabolic process"/>
    <property type="evidence" value="ECO:0007669"/>
    <property type="project" value="TreeGrafter"/>
</dbReference>
<evidence type="ECO:0000259" key="5">
    <source>
        <dbReference type="Pfam" id="PF13472"/>
    </source>
</evidence>
<keyword evidence="7" id="KW-1185">Reference proteome</keyword>
<feature type="domain" description="SGNH hydrolase-type esterase" evidence="5">
    <location>
        <begin position="51"/>
        <end position="290"/>
    </location>
</feature>
<protein>
    <submittedName>
        <fullName evidence="6">Lipase</fullName>
    </submittedName>
</protein>
<dbReference type="SUPFAM" id="SSF52266">
    <property type="entry name" value="SGNH hydrolase"/>
    <property type="match status" value="1"/>
</dbReference>
<keyword evidence="4" id="KW-1133">Transmembrane helix</keyword>
<dbReference type="GO" id="GO:0004806">
    <property type="term" value="F:triacylglycerol lipase activity"/>
    <property type="evidence" value="ECO:0007669"/>
    <property type="project" value="TreeGrafter"/>
</dbReference>